<protein>
    <submittedName>
        <fullName evidence="1">Uncharacterized protein</fullName>
    </submittedName>
</protein>
<evidence type="ECO:0000313" key="1">
    <source>
        <dbReference type="EMBL" id="KAI4352537.1"/>
    </source>
</evidence>
<evidence type="ECO:0000313" key="2">
    <source>
        <dbReference type="Proteomes" id="UP000828941"/>
    </source>
</evidence>
<dbReference type="Proteomes" id="UP000828941">
    <property type="component" value="Chromosome 3"/>
</dbReference>
<keyword evidence="2" id="KW-1185">Reference proteome</keyword>
<dbReference type="EMBL" id="CM039428">
    <property type="protein sequence ID" value="KAI4352537.1"/>
    <property type="molecule type" value="Genomic_DNA"/>
</dbReference>
<accession>A0ACB9PVB6</accession>
<gene>
    <name evidence="1" type="ORF">L6164_006777</name>
</gene>
<comment type="caution">
    <text evidence="1">The sequence shown here is derived from an EMBL/GenBank/DDBJ whole genome shotgun (WGS) entry which is preliminary data.</text>
</comment>
<proteinExistence type="predicted"/>
<reference evidence="1 2" key="1">
    <citation type="journal article" date="2022" name="DNA Res.">
        <title>Chromosomal-level genome assembly of the orchid tree Bauhinia variegata (Leguminosae; Cercidoideae) supports the allotetraploid origin hypothesis of Bauhinia.</title>
        <authorList>
            <person name="Zhong Y."/>
            <person name="Chen Y."/>
            <person name="Zheng D."/>
            <person name="Pang J."/>
            <person name="Liu Y."/>
            <person name="Luo S."/>
            <person name="Meng S."/>
            <person name="Qian L."/>
            <person name="Wei D."/>
            <person name="Dai S."/>
            <person name="Zhou R."/>
        </authorList>
    </citation>
    <scope>NUCLEOTIDE SEQUENCE [LARGE SCALE GENOMIC DNA]</scope>
    <source>
        <strain evidence="1">BV-YZ2020</strain>
    </source>
</reference>
<name>A0ACB9PVB6_BAUVA</name>
<organism evidence="1 2">
    <name type="scientific">Bauhinia variegata</name>
    <name type="common">Purple orchid tree</name>
    <name type="synonym">Phanera variegata</name>
    <dbReference type="NCBI Taxonomy" id="167791"/>
    <lineage>
        <taxon>Eukaryota</taxon>
        <taxon>Viridiplantae</taxon>
        <taxon>Streptophyta</taxon>
        <taxon>Embryophyta</taxon>
        <taxon>Tracheophyta</taxon>
        <taxon>Spermatophyta</taxon>
        <taxon>Magnoliopsida</taxon>
        <taxon>eudicotyledons</taxon>
        <taxon>Gunneridae</taxon>
        <taxon>Pentapetalae</taxon>
        <taxon>rosids</taxon>
        <taxon>fabids</taxon>
        <taxon>Fabales</taxon>
        <taxon>Fabaceae</taxon>
        <taxon>Cercidoideae</taxon>
        <taxon>Cercideae</taxon>
        <taxon>Bauhiniinae</taxon>
        <taxon>Bauhinia</taxon>
    </lineage>
</organism>
<sequence length="113" mass="12585">MACLKRRLRRNCVPGDEVAIICVINACARLGMQGDAGMLKTGLGRNVNGCNAVMDMYVKCALLGEARRVFEEMKEHSVVSWTVILEGPVKWEGVESGRMVFDRMPEKRGCLDH</sequence>